<dbReference type="AlphaFoldDB" id="A0A543I2F0"/>
<feature type="binding site" evidence="10">
    <location>
        <position position="187"/>
    </location>
    <ligand>
        <name>substrate</name>
        <note>ligand shared between dimeric partners</note>
    </ligand>
</feature>
<comment type="catalytic activity">
    <reaction evidence="10">
        <text>beta-D-fructose 6-phosphate + ATP = beta-D-fructose 1,6-bisphosphate + ADP + H(+)</text>
        <dbReference type="Rhea" id="RHEA:16109"/>
        <dbReference type="ChEBI" id="CHEBI:15378"/>
        <dbReference type="ChEBI" id="CHEBI:30616"/>
        <dbReference type="ChEBI" id="CHEBI:32966"/>
        <dbReference type="ChEBI" id="CHEBI:57634"/>
        <dbReference type="ChEBI" id="CHEBI:456216"/>
        <dbReference type="EC" id="2.7.1.11"/>
    </reaction>
</comment>
<evidence type="ECO:0000256" key="6">
    <source>
        <dbReference type="ARBA" id="ARBA00022723"/>
    </source>
</evidence>
<dbReference type="NCBIfam" id="NF002872">
    <property type="entry name" value="PRK03202.1"/>
    <property type="match status" value="1"/>
</dbReference>
<dbReference type="GO" id="GO:0047334">
    <property type="term" value="F:diphosphate-fructose-6-phosphate 1-phosphotransferase activity"/>
    <property type="evidence" value="ECO:0007669"/>
    <property type="project" value="InterPro"/>
</dbReference>
<dbReference type="InterPro" id="IPR012003">
    <property type="entry name" value="ATP_PFK_prok-type"/>
</dbReference>
<dbReference type="GO" id="GO:0048029">
    <property type="term" value="F:monosaccharide binding"/>
    <property type="evidence" value="ECO:0007669"/>
    <property type="project" value="TreeGrafter"/>
</dbReference>
<sequence length="387" mass="41545">MARLTASNQRRVDIFFLPTQTKVHSMRIGILTGGGDCPGLNAVIRGATRAAEVTYDSTVIGFRNAWRGVMDNDYELLDVDRCRGILPLGGTILGTSRDQPFAHENGLKLVRKAYDRHGLDAIIGVGGEGSMSVVSRLHQEGFPVIGVPKTIDNDISLTEMTFGFQTAVQICTDAIDRLHTTAESHHRVLVVEVMGRHVGHIAIWSGLAGGAAITLVPEEPFDVEEVCARIVDRHKKGRFATIVVVAEGATPKEGTMEIPAPEIDKYGHQILGGIGSILAREIQGRTGIESRMTALGHIQRGGSPVAFDRVLGTRFGVAAVEAAIDSDWGQMVALINGQIGRVPVADAVGTLKVVEPDLLRLNRMFQPRIPGDEHPGLPEGASAPVED</sequence>
<comment type="subunit">
    <text evidence="10">Homodimer or homotetramer.</text>
</comment>
<dbReference type="GO" id="GO:0006002">
    <property type="term" value="P:fructose 6-phosphate metabolic process"/>
    <property type="evidence" value="ECO:0007669"/>
    <property type="project" value="InterPro"/>
</dbReference>
<keyword evidence="4 10" id="KW-0963">Cytoplasm</keyword>
<keyword evidence="9 10" id="KW-0324">Glycolysis</keyword>
<comment type="cofactor">
    <cofactor evidence="1 10">
        <name>Mg(2+)</name>
        <dbReference type="ChEBI" id="CHEBI:18420"/>
    </cofactor>
</comment>
<accession>A0A543I2F0</accession>
<dbReference type="Gene3D" id="3.40.50.460">
    <property type="entry name" value="Phosphofructokinase domain"/>
    <property type="match status" value="1"/>
</dbReference>
<dbReference type="PRINTS" id="PR00476">
    <property type="entry name" value="PHFRCTKINASE"/>
</dbReference>
<feature type="binding site" evidence="10">
    <location>
        <position position="291"/>
    </location>
    <ligand>
        <name>substrate</name>
        <note>ligand shared between dimeric partners</note>
    </ligand>
</feature>
<keyword evidence="6 10" id="KW-0479">Metal-binding</keyword>
<evidence type="ECO:0000256" key="5">
    <source>
        <dbReference type="ARBA" id="ARBA00022679"/>
    </source>
</evidence>
<dbReference type="PIRSF" id="PIRSF000532">
    <property type="entry name" value="ATP_PFK_prok"/>
    <property type="match status" value="1"/>
</dbReference>
<keyword evidence="10" id="KW-0547">Nucleotide-binding</keyword>
<dbReference type="InterPro" id="IPR015912">
    <property type="entry name" value="Phosphofructokinase_CS"/>
</dbReference>
<dbReference type="SUPFAM" id="SSF53784">
    <property type="entry name" value="Phosphofructokinase"/>
    <property type="match status" value="1"/>
</dbReference>
<dbReference type="GO" id="GO:0042802">
    <property type="term" value="F:identical protein binding"/>
    <property type="evidence" value="ECO:0007669"/>
    <property type="project" value="TreeGrafter"/>
</dbReference>
<dbReference type="PROSITE" id="PS00433">
    <property type="entry name" value="PHOSPHOFRUCTOKINASE"/>
    <property type="match status" value="1"/>
</dbReference>
<evidence type="ECO:0000256" key="3">
    <source>
        <dbReference type="ARBA" id="ARBA00004679"/>
    </source>
</evidence>
<dbReference type="GO" id="GO:0061621">
    <property type="term" value="P:canonical glycolysis"/>
    <property type="evidence" value="ECO:0007669"/>
    <property type="project" value="TreeGrafter"/>
</dbReference>
<evidence type="ECO:0000256" key="9">
    <source>
        <dbReference type="ARBA" id="ARBA00023152"/>
    </source>
</evidence>
<feature type="binding site" evidence="10">
    <location>
        <begin position="127"/>
        <end position="130"/>
    </location>
    <ligand>
        <name>ATP</name>
        <dbReference type="ChEBI" id="CHEBI:30616"/>
    </ligand>
</feature>
<organism evidence="12 13">
    <name type="scientific">Humibacillus xanthopallidus</name>
    <dbReference type="NCBI Taxonomy" id="412689"/>
    <lineage>
        <taxon>Bacteria</taxon>
        <taxon>Bacillati</taxon>
        <taxon>Actinomycetota</taxon>
        <taxon>Actinomycetes</taxon>
        <taxon>Micrococcales</taxon>
        <taxon>Intrasporangiaceae</taxon>
        <taxon>Humibacillus</taxon>
    </lineage>
</organism>
<comment type="similarity">
    <text evidence="10">Belongs to the phosphofructokinase type A (PFKA) family. Mixed-substrate PFK group III subfamily.</text>
</comment>
<dbReference type="GO" id="GO:0005945">
    <property type="term" value="C:6-phosphofructokinase complex"/>
    <property type="evidence" value="ECO:0007669"/>
    <property type="project" value="TreeGrafter"/>
</dbReference>
<dbReference type="Pfam" id="PF00365">
    <property type="entry name" value="PFK"/>
    <property type="match status" value="1"/>
</dbReference>
<keyword evidence="13" id="KW-1185">Reference proteome</keyword>
<protein>
    <recommendedName>
        <fullName evidence="10">ATP-dependent 6-phosphofructokinase</fullName>
        <shortName evidence="10">ATP-PFK</shortName>
        <shortName evidence="10">Phosphofructokinase</shortName>
        <ecNumber evidence="10">2.7.1.11</ecNumber>
    </recommendedName>
    <alternativeName>
        <fullName evidence="10">Phosphohexokinase</fullName>
    </alternativeName>
</protein>
<dbReference type="GO" id="GO:0070095">
    <property type="term" value="F:fructose-6-phosphate binding"/>
    <property type="evidence" value="ECO:0007669"/>
    <property type="project" value="TreeGrafter"/>
</dbReference>
<keyword evidence="7 10" id="KW-0418">Kinase</keyword>
<comment type="subcellular location">
    <subcellularLocation>
        <location evidence="2 10">Cytoplasm</location>
    </subcellularLocation>
</comment>
<evidence type="ECO:0000256" key="7">
    <source>
        <dbReference type="ARBA" id="ARBA00022777"/>
    </source>
</evidence>
<dbReference type="HAMAP" id="MF_01976">
    <property type="entry name" value="Phosphofructokinase_III"/>
    <property type="match status" value="1"/>
</dbReference>
<feature type="binding site" description="in other chain" evidence="10">
    <location>
        <begin position="194"/>
        <end position="196"/>
    </location>
    <ligand>
        <name>substrate</name>
        <note>ligand shared between dimeric partners</note>
    </ligand>
</feature>
<evidence type="ECO:0000256" key="4">
    <source>
        <dbReference type="ARBA" id="ARBA00022490"/>
    </source>
</evidence>
<evidence type="ECO:0000256" key="1">
    <source>
        <dbReference type="ARBA" id="ARBA00001946"/>
    </source>
</evidence>
<dbReference type="GO" id="GO:0003872">
    <property type="term" value="F:6-phosphofructokinase activity"/>
    <property type="evidence" value="ECO:0007669"/>
    <property type="project" value="UniProtKB-UniRule"/>
</dbReference>
<evidence type="ECO:0000256" key="10">
    <source>
        <dbReference type="HAMAP-Rule" id="MF_01976"/>
    </source>
</evidence>
<keyword evidence="8 10" id="KW-0460">Magnesium</keyword>
<gene>
    <name evidence="10" type="primary">pfkA</name>
    <name evidence="12" type="ORF">FBY41_1144</name>
</gene>
<dbReference type="FunFam" id="3.40.50.460:FF:000002">
    <property type="entry name" value="ATP-dependent 6-phosphofructokinase"/>
    <property type="match status" value="1"/>
</dbReference>
<comment type="pathway">
    <text evidence="3 10">Carbohydrate degradation; glycolysis; D-glyceraldehyde 3-phosphate and glycerone phosphate from D-glucose: step 3/4.</text>
</comment>
<dbReference type="GO" id="GO:0030388">
    <property type="term" value="P:fructose 1,6-bisphosphate metabolic process"/>
    <property type="evidence" value="ECO:0007669"/>
    <property type="project" value="TreeGrafter"/>
</dbReference>
<dbReference type="InterPro" id="IPR035966">
    <property type="entry name" value="PKF_sf"/>
</dbReference>
<feature type="binding site" description="in other chain" evidence="10">
    <location>
        <position position="247"/>
    </location>
    <ligand>
        <name>substrate</name>
        <note>ligand shared between dimeric partners</note>
    </ligand>
</feature>
<feature type="active site" description="Proton acceptor" evidence="10">
    <location>
        <position position="152"/>
    </location>
</feature>
<comment type="caution">
    <text evidence="12">The sequence shown here is derived from an EMBL/GenBank/DDBJ whole genome shotgun (WGS) entry which is preliminary data.</text>
</comment>
<name>A0A543I2F0_9MICO</name>
<feature type="site" description="Important for substrate specificity; cannot use PPi as phosphoryl donor" evidence="10">
    <location>
        <position position="129"/>
    </location>
</feature>
<comment type="caution">
    <text evidence="10">Lacks conserved residue(s) required for the propagation of feature annotation.</text>
</comment>
<keyword evidence="5 10" id="KW-0808">Transferase</keyword>
<dbReference type="InterPro" id="IPR000023">
    <property type="entry name" value="Phosphofructokinase_dom"/>
</dbReference>
<evidence type="ECO:0000313" key="13">
    <source>
        <dbReference type="Proteomes" id="UP000316747"/>
    </source>
</evidence>
<feature type="binding site" evidence="10">
    <location>
        <position position="128"/>
    </location>
    <ligand>
        <name>Mg(2+)</name>
        <dbReference type="ChEBI" id="CHEBI:18420"/>
        <note>catalytic</note>
    </ligand>
</feature>
<evidence type="ECO:0000259" key="11">
    <source>
        <dbReference type="Pfam" id="PF00365"/>
    </source>
</evidence>
<dbReference type="UniPathway" id="UPA00109">
    <property type="reaction ID" value="UER00182"/>
</dbReference>
<feature type="binding site" description="in other chain" evidence="10">
    <location>
        <begin position="297"/>
        <end position="300"/>
    </location>
    <ligand>
        <name>substrate</name>
        <note>ligand shared between dimeric partners</note>
    </ligand>
</feature>
<dbReference type="Proteomes" id="UP000316747">
    <property type="component" value="Unassembled WGS sequence"/>
</dbReference>
<feature type="binding site" evidence="10">
    <location>
        <position position="35"/>
    </location>
    <ligand>
        <name>ATP</name>
        <dbReference type="ChEBI" id="CHEBI:30616"/>
    </ligand>
</feature>
<dbReference type="Gene3D" id="3.40.50.450">
    <property type="match status" value="1"/>
</dbReference>
<dbReference type="PANTHER" id="PTHR13697">
    <property type="entry name" value="PHOSPHOFRUCTOKINASE"/>
    <property type="match status" value="1"/>
</dbReference>
<feature type="binding site" description="in other chain" evidence="10">
    <location>
        <begin position="150"/>
        <end position="152"/>
    </location>
    <ligand>
        <name>substrate</name>
        <note>ligand shared between dimeric partners</note>
    </ligand>
</feature>
<evidence type="ECO:0000256" key="2">
    <source>
        <dbReference type="ARBA" id="ARBA00004496"/>
    </source>
</evidence>
<dbReference type="NCBIfam" id="TIGR02483">
    <property type="entry name" value="PFK_mixed"/>
    <property type="match status" value="1"/>
</dbReference>
<keyword evidence="10" id="KW-0067">ATP-binding</keyword>
<comment type="function">
    <text evidence="10">Catalyzes the phosphorylation of D-fructose 6-phosphate to fructose 1,6-bisphosphate by ATP, the first committing step of glycolysis.</text>
</comment>
<dbReference type="GO" id="GO:0016208">
    <property type="term" value="F:AMP binding"/>
    <property type="evidence" value="ECO:0007669"/>
    <property type="project" value="TreeGrafter"/>
</dbReference>
<reference evidence="12 13" key="1">
    <citation type="submission" date="2019-06" db="EMBL/GenBank/DDBJ databases">
        <title>Genome sequencing of plant associated microbes to promote plant fitness in Sorghum bicolor and Oryza sativa.</title>
        <authorList>
            <person name="Coleman-Derr D."/>
        </authorList>
    </citation>
    <scope>NUCLEOTIDE SEQUENCE [LARGE SCALE GENOMIC DNA]</scope>
    <source>
        <strain evidence="12 13">KV-663</strain>
    </source>
</reference>
<dbReference type="EC" id="2.7.1.11" evidence="10"/>
<dbReference type="EMBL" id="VFPM01000001">
    <property type="protein sequence ID" value="TQM64765.1"/>
    <property type="molecule type" value="Genomic_DNA"/>
</dbReference>
<feature type="domain" description="Phosphofructokinase" evidence="11">
    <location>
        <begin position="27"/>
        <end position="322"/>
    </location>
</feature>
<evidence type="ECO:0000313" key="12">
    <source>
        <dbReference type="EMBL" id="TQM64765.1"/>
    </source>
</evidence>
<dbReference type="InterPro" id="IPR012829">
    <property type="entry name" value="Phosphofructokinase_III"/>
</dbReference>
<dbReference type="InterPro" id="IPR022953">
    <property type="entry name" value="ATP_PFK"/>
</dbReference>
<dbReference type="PANTHER" id="PTHR13697:SF52">
    <property type="entry name" value="ATP-DEPENDENT 6-PHOSPHOFRUCTOKINASE 3"/>
    <property type="match status" value="1"/>
</dbReference>
<dbReference type="GO" id="GO:0005524">
    <property type="term" value="F:ATP binding"/>
    <property type="evidence" value="ECO:0007669"/>
    <property type="project" value="UniProtKB-KW"/>
</dbReference>
<proteinExistence type="inferred from homology"/>
<dbReference type="GO" id="GO:0046872">
    <property type="term" value="F:metal ion binding"/>
    <property type="evidence" value="ECO:0007669"/>
    <property type="project" value="UniProtKB-KW"/>
</dbReference>
<feature type="binding site" evidence="10">
    <location>
        <begin position="97"/>
        <end position="98"/>
    </location>
    <ligand>
        <name>ATP</name>
        <dbReference type="ChEBI" id="CHEBI:30616"/>
    </ligand>
</feature>
<evidence type="ECO:0000256" key="8">
    <source>
        <dbReference type="ARBA" id="ARBA00022842"/>
    </source>
</evidence>